<reference evidence="1" key="2">
    <citation type="journal article" date="2022" name="New Phytol.">
        <title>Evolutionary transition to the ectomycorrhizal habit in the genomes of a hyperdiverse lineage of mushroom-forming fungi.</title>
        <authorList>
            <person name="Looney B."/>
            <person name="Miyauchi S."/>
            <person name="Morin E."/>
            <person name="Drula E."/>
            <person name="Courty P.E."/>
            <person name="Kohler A."/>
            <person name="Kuo A."/>
            <person name="LaButti K."/>
            <person name="Pangilinan J."/>
            <person name="Lipzen A."/>
            <person name="Riley R."/>
            <person name="Andreopoulos W."/>
            <person name="He G."/>
            <person name="Johnson J."/>
            <person name="Nolan M."/>
            <person name="Tritt A."/>
            <person name="Barry K.W."/>
            <person name="Grigoriev I.V."/>
            <person name="Nagy L.G."/>
            <person name="Hibbett D."/>
            <person name="Henrissat B."/>
            <person name="Matheny P.B."/>
            <person name="Labbe J."/>
            <person name="Martin F.M."/>
        </authorList>
    </citation>
    <scope>NUCLEOTIDE SEQUENCE</scope>
    <source>
        <strain evidence="1">HHB10654</strain>
    </source>
</reference>
<protein>
    <submittedName>
        <fullName evidence="1">Uncharacterized protein</fullName>
    </submittedName>
</protein>
<evidence type="ECO:0000313" key="2">
    <source>
        <dbReference type="Proteomes" id="UP000814140"/>
    </source>
</evidence>
<gene>
    <name evidence="1" type="ORF">BV25DRAFT_291810</name>
</gene>
<name>A0ACB8SFG6_9AGAM</name>
<comment type="caution">
    <text evidence="1">The sequence shown here is derived from an EMBL/GenBank/DDBJ whole genome shotgun (WGS) entry which is preliminary data.</text>
</comment>
<proteinExistence type="predicted"/>
<keyword evidence="2" id="KW-1185">Reference proteome</keyword>
<accession>A0ACB8SFG6</accession>
<evidence type="ECO:0000313" key="1">
    <source>
        <dbReference type="EMBL" id="KAI0055109.1"/>
    </source>
</evidence>
<sequence>MCKRVSSHMSQRMVCTASITPPHTGRREKEQARHISTLPLLCRQIWTTGVHPAVFMRAHTAFTPAPSALLDICYAAQEPPSRSASRPSPSAPPTLVGTVPRVCTCTSGPVPPPSSPMHRHAAPRANECTLLCGFRGLRAHCVGRTGRRADSPSALPQCRRISVGVRTPRAFCRWRPQASLSPVPLAVGSISRGSALAVSPEDTGAR</sequence>
<dbReference type="Proteomes" id="UP000814140">
    <property type="component" value="Unassembled WGS sequence"/>
</dbReference>
<dbReference type="EMBL" id="MU277311">
    <property type="protein sequence ID" value="KAI0055109.1"/>
    <property type="molecule type" value="Genomic_DNA"/>
</dbReference>
<organism evidence="1 2">
    <name type="scientific">Artomyces pyxidatus</name>
    <dbReference type="NCBI Taxonomy" id="48021"/>
    <lineage>
        <taxon>Eukaryota</taxon>
        <taxon>Fungi</taxon>
        <taxon>Dikarya</taxon>
        <taxon>Basidiomycota</taxon>
        <taxon>Agaricomycotina</taxon>
        <taxon>Agaricomycetes</taxon>
        <taxon>Russulales</taxon>
        <taxon>Auriscalpiaceae</taxon>
        <taxon>Artomyces</taxon>
    </lineage>
</organism>
<reference evidence="1" key="1">
    <citation type="submission" date="2021-03" db="EMBL/GenBank/DDBJ databases">
        <authorList>
            <consortium name="DOE Joint Genome Institute"/>
            <person name="Ahrendt S."/>
            <person name="Looney B.P."/>
            <person name="Miyauchi S."/>
            <person name="Morin E."/>
            <person name="Drula E."/>
            <person name="Courty P.E."/>
            <person name="Chicoki N."/>
            <person name="Fauchery L."/>
            <person name="Kohler A."/>
            <person name="Kuo A."/>
            <person name="Labutti K."/>
            <person name="Pangilinan J."/>
            <person name="Lipzen A."/>
            <person name="Riley R."/>
            <person name="Andreopoulos W."/>
            <person name="He G."/>
            <person name="Johnson J."/>
            <person name="Barry K.W."/>
            <person name="Grigoriev I.V."/>
            <person name="Nagy L."/>
            <person name="Hibbett D."/>
            <person name="Henrissat B."/>
            <person name="Matheny P.B."/>
            <person name="Labbe J."/>
            <person name="Martin F."/>
        </authorList>
    </citation>
    <scope>NUCLEOTIDE SEQUENCE</scope>
    <source>
        <strain evidence="1">HHB10654</strain>
    </source>
</reference>